<dbReference type="AlphaFoldDB" id="A0A117I5D5"/>
<keyword evidence="1" id="KW-0812">Transmembrane</keyword>
<reference evidence="3" key="2">
    <citation type="submission" date="2016-02" db="EMBL/GenBank/DDBJ databases">
        <title>Draft genome sequence of five rapidly growing Mycobacterium species.</title>
        <authorList>
            <person name="Katahira K."/>
            <person name="Gotou Y."/>
            <person name="Iida K."/>
            <person name="Ogura Y."/>
            <person name="Hayashi T."/>
        </authorList>
    </citation>
    <scope>NUCLEOTIDE SEQUENCE [LARGE SCALE GENOMIC DNA]</scope>
    <source>
        <strain evidence="3">JCM15654</strain>
    </source>
</reference>
<evidence type="ECO:0000313" key="2">
    <source>
        <dbReference type="EMBL" id="GAS88353.1"/>
    </source>
</evidence>
<organism evidence="2 3">
    <name type="scientific">Mycolicibacterium brisbanense</name>
    <dbReference type="NCBI Taxonomy" id="146020"/>
    <lineage>
        <taxon>Bacteria</taxon>
        <taxon>Bacillati</taxon>
        <taxon>Actinomycetota</taxon>
        <taxon>Actinomycetes</taxon>
        <taxon>Mycobacteriales</taxon>
        <taxon>Mycobacteriaceae</taxon>
        <taxon>Mycolicibacterium</taxon>
    </lineage>
</organism>
<keyword evidence="1" id="KW-1133">Transmembrane helix</keyword>
<evidence type="ECO:0000256" key="1">
    <source>
        <dbReference type="SAM" id="Phobius"/>
    </source>
</evidence>
<dbReference type="Proteomes" id="UP000069620">
    <property type="component" value="Unassembled WGS sequence"/>
</dbReference>
<keyword evidence="3" id="KW-1185">Reference proteome</keyword>
<comment type="caution">
    <text evidence="2">The sequence shown here is derived from an EMBL/GenBank/DDBJ whole genome shotgun (WGS) entry which is preliminary data.</text>
</comment>
<reference evidence="3" key="1">
    <citation type="journal article" date="2016" name="Genome Announc.">
        <title>Draft Genome Sequences of Five Rapidly Growing Mycobacterium Species, M. thermoresistibile, M. fortuitum subsp. acetamidolyticum, M. canariasense, M. brisbanense, and M. novocastrense.</title>
        <authorList>
            <person name="Katahira K."/>
            <person name="Ogura Y."/>
            <person name="Gotoh Y."/>
            <person name="Hayashi T."/>
        </authorList>
    </citation>
    <scope>NUCLEOTIDE SEQUENCE [LARGE SCALE GENOMIC DNA]</scope>
    <source>
        <strain evidence="3">JCM15654</strain>
    </source>
</reference>
<sequence length="261" mass="27548">MGSLITPSPGPPASRGRTVIADRVRRRLIERAVLSVDGVAHRRAIVPGRTLPSITVRGAGHSSLTVDVEIAARWPVDTATVVEDVRGAVARELATLAEHPARIGVEITRIDTDRTPAQVADAYAADDCAEGAAGAPAAPTRHSPRRIAGSTITGVLIALALVAVGCIAIRDTAVAAGWITGGAWISPALHWAPRAHWQWWVWPSAVLGVGVGLTLLVVALKPRRRTHVHVGDGVWVPRAMAHQWTDDDVVPPLVDVEAGAR</sequence>
<protein>
    <recommendedName>
        <fullName evidence="4">Asp23/Gls24 family envelope stress response protein</fullName>
    </recommendedName>
</protein>
<dbReference type="STRING" id="146020.RMCB_2449"/>
<name>A0A117I5D5_9MYCO</name>
<evidence type="ECO:0008006" key="4">
    <source>
        <dbReference type="Google" id="ProtNLM"/>
    </source>
</evidence>
<evidence type="ECO:0000313" key="3">
    <source>
        <dbReference type="Proteomes" id="UP000069620"/>
    </source>
</evidence>
<accession>A0A117I5D5</accession>
<proteinExistence type="predicted"/>
<keyword evidence="1" id="KW-0472">Membrane</keyword>
<feature type="transmembrane region" description="Helical" evidence="1">
    <location>
        <begin position="199"/>
        <end position="220"/>
    </location>
</feature>
<dbReference type="EMBL" id="BCSX01000022">
    <property type="protein sequence ID" value="GAS88353.1"/>
    <property type="molecule type" value="Genomic_DNA"/>
</dbReference>
<gene>
    <name evidence="2" type="ORF">RMCB_2449</name>
</gene>
<feature type="transmembrane region" description="Helical" evidence="1">
    <location>
        <begin position="155"/>
        <end position="179"/>
    </location>
</feature>